<evidence type="ECO:0000313" key="6">
    <source>
        <dbReference type="EMBL" id="CAD9456633.1"/>
    </source>
</evidence>
<proteinExistence type="inferred from homology"/>
<dbReference type="AlphaFoldDB" id="A0A7S2DKE3"/>
<evidence type="ECO:0000256" key="1">
    <source>
        <dbReference type="ARBA" id="ARBA00006817"/>
    </source>
</evidence>
<dbReference type="GO" id="GO:0005634">
    <property type="term" value="C:nucleus"/>
    <property type="evidence" value="ECO:0007669"/>
    <property type="project" value="TreeGrafter"/>
</dbReference>
<dbReference type="InterPro" id="IPR015310">
    <property type="entry name" value="AHSA1-like_N"/>
</dbReference>
<organism evidence="6">
    <name type="scientific">Haptolina brevifila</name>
    <dbReference type="NCBI Taxonomy" id="156173"/>
    <lineage>
        <taxon>Eukaryota</taxon>
        <taxon>Haptista</taxon>
        <taxon>Haptophyta</taxon>
        <taxon>Prymnesiophyceae</taxon>
        <taxon>Prymnesiales</taxon>
        <taxon>Prymnesiaceae</taxon>
        <taxon>Haptolina</taxon>
    </lineage>
</organism>
<evidence type="ECO:0000259" key="4">
    <source>
        <dbReference type="Pfam" id="PF09229"/>
    </source>
</evidence>
<feature type="compositionally biased region" description="Basic and acidic residues" evidence="3">
    <location>
        <begin position="260"/>
        <end position="295"/>
    </location>
</feature>
<evidence type="ECO:0000256" key="2">
    <source>
        <dbReference type="ARBA" id="ARBA00022737"/>
    </source>
</evidence>
<dbReference type="InterPro" id="IPR011990">
    <property type="entry name" value="TPR-like_helical_dom_sf"/>
</dbReference>
<evidence type="ECO:0000259" key="5">
    <source>
        <dbReference type="Pfam" id="PF17830"/>
    </source>
</evidence>
<name>A0A7S2DKE3_9EUKA</name>
<accession>A0A7S2DKE3</accession>
<dbReference type="GO" id="GO:0030544">
    <property type="term" value="F:Hsp70 protein binding"/>
    <property type="evidence" value="ECO:0007669"/>
    <property type="project" value="TreeGrafter"/>
</dbReference>
<gene>
    <name evidence="6" type="ORF">CBRE1094_LOCUS18046</name>
</gene>
<dbReference type="InterPro" id="IPR019734">
    <property type="entry name" value="TPR_rpt"/>
</dbReference>
<dbReference type="EMBL" id="HBGU01033116">
    <property type="protein sequence ID" value="CAD9456633.1"/>
    <property type="molecule type" value="Transcribed_RNA"/>
</dbReference>
<dbReference type="SMART" id="SM00028">
    <property type="entry name" value="TPR"/>
    <property type="match status" value="2"/>
</dbReference>
<dbReference type="SUPFAM" id="SSF103111">
    <property type="entry name" value="Activator of Hsp90 ATPase, Aha1"/>
    <property type="match status" value="1"/>
</dbReference>
<feature type="region of interest" description="Disordered" evidence="3">
    <location>
        <begin position="240"/>
        <end position="314"/>
    </location>
</feature>
<protein>
    <submittedName>
        <fullName evidence="6">Uncharacterized protein</fullName>
    </submittedName>
</protein>
<evidence type="ECO:0000256" key="3">
    <source>
        <dbReference type="SAM" id="MobiDB-lite"/>
    </source>
</evidence>
<comment type="similarity">
    <text evidence="1">Belongs to the AHA1 family.</text>
</comment>
<dbReference type="Gene3D" id="1.25.40.10">
    <property type="entry name" value="Tetratricopeptide repeat domain"/>
    <property type="match status" value="1"/>
</dbReference>
<dbReference type="GO" id="GO:0001671">
    <property type="term" value="F:ATPase activator activity"/>
    <property type="evidence" value="ECO:0007669"/>
    <property type="project" value="InterPro"/>
</dbReference>
<feature type="compositionally biased region" description="Polar residues" evidence="3">
    <location>
        <begin position="248"/>
        <end position="259"/>
    </location>
</feature>
<sequence length="478" mass="52519">MEGPFDCFKRPDVIEQLRSHPQTRAYSLDSGFMRTIEDLQNTTDQQALASKAMSDPRLMQAMGALQGWRLDVTEDEVKHAEAVGDMPKRDAVQLIHYQYAHQFNTPAAAKEAGNKCFQTGEYSNALACYLKTLHLVGVAAQSGDWSAFPPPEPNLGSTLHSNCAAVLLKMQRPKEALDSCAEAIRVAPKGFDLSKVHHREAQAHEMLAKKTVAPYAVAAAWSEALKSSRSALTAAKASQAEAAEREGTVSTSANGTITHLQREVKRIKEAEQKAREALDKSKAQAAREAEAESRRATGVQQPSVDPASTPRGSLITKPTIGYVRDIDLSVFAAGFLAKELCELKHTWKDGEVKVTALNRNQSDIHASIKEKRGKRALYYDLTLMVNWTGKSKLGRSSHSEMQGVMKMYNVAQDTKFALGGDKETSYMYELGFATQFHGACEPWATQIKEEAAELFELISLLITGKLVPAVEKKGELVH</sequence>
<dbReference type="InterPro" id="IPR041243">
    <property type="entry name" value="STI1/HOP_DP"/>
</dbReference>
<feature type="domain" description="Activator of Hsp90 ATPase AHSA1-like N-terminal" evidence="4">
    <location>
        <begin position="331"/>
        <end position="414"/>
    </location>
</feature>
<dbReference type="Pfam" id="PF09229">
    <property type="entry name" value="Aha1_N"/>
    <property type="match status" value="1"/>
</dbReference>
<dbReference type="GO" id="GO:0005829">
    <property type="term" value="C:cytosol"/>
    <property type="evidence" value="ECO:0007669"/>
    <property type="project" value="TreeGrafter"/>
</dbReference>
<dbReference type="InterPro" id="IPR036338">
    <property type="entry name" value="Aha1"/>
</dbReference>
<feature type="domain" description="STI1/HOP DP" evidence="5">
    <location>
        <begin position="11"/>
        <end position="67"/>
    </location>
</feature>
<dbReference type="GO" id="GO:0006457">
    <property type="term" value="P:protein folding"/>
    <property type="evidence" value="ECO:0007669"/>
    <property type="project" value="TreeGrafter"/>
</dbReference>
<dbReference type="PANTHER" id="PTHR46035">
    <property type="entry name" value="TETRATRICOPEPTIDE REPEAT PROTEIN 4"/>
    <property type="match status" value="1"/>
</dbReference>
<keyword evidence="2" id="KW-0677">Repeat</keyword>
<dbReference type="SUPFAM" id="SSF48452">
    <property type="entry name" value="TPR-like"/>
    <property type="match status" value="1"/>
</dbReference>
<dbReference type="Pfam" id="PF17830">
    <property type="entry name" value="STI1-HOP_DP"/>
    <property type="match status" value="1"/>
</dbReference>
<dbReference type="Gene3D" id="1.10.260.100">
    <property type="match status" value="1"/>
</dbReference>
<dbReference type="PANTHER" id="PTHR46035:SF1">
    <property type="entry name" value="TETRATRICOPEPTIDE REPEAT PROTEIN 4"/>
    <property type="match status" value="1"/>
</dbReference>
<reference evidence="6" key="1">
    <citation type="submission" date="2021-01" db="EMBL/GenBank/DDBJ databases">
        <authorList>
            <person name="Corre E."/>
            <person name="Pelletier E."/>
            <person name="Niang G."/>
            <person name="Scheremetjew M."/>
            <person name="Finn R."/>
            <person name="Kale V."/>
            <person name="Holt S."/>
            <person name="Cochrane G."/>
            <person name="Meng A."/>
            <person name="Brown T."/>
            <person name="Cohen L."/>
        </authorList>
    </citation>
    <scope>NUCLEOTIDE SEQUENCE</scope>
    <source>
        <strain evidence="6">UTEX LB 985</strain>
    </source>
</reference>
<dbReference type="GO" id="GO:0051879">
    <property type="term" value="F:Hsp90 protein binding"/>
    <property type="evidence" value="ECO:0007669"/>
    <property type="project" value="TreeGrafter"/>
</dbReference>